<dbReference type="EMBL" id="KI964550">
    <property type="protein sequence ID" value="EUC37508.1"/>
    <property type="molecule type" value="Genomic_DNA"/>
</dbReference>
<accession>W6YIK2</accession>
<proteinExistence type="predicted"/>
<evidence type="ECO:0000313" key="1">
    <source>
        <dbReference type="EMBL" id="EUC37508.1"/>
    </source>
</evidence>
<name>W6YIK2_COCC2</name>
<organism evidence="1 2">
    <name type="scientific">Cochliobolus carbonum (strain 26-R-13)</name>
    <name type="common">Maize leaf spot fungus</name>
    <name type="synonym">Bipolaris zeicola</name>
    <dbReference type="NCBI Taxonomy" id="930089"/>
    <lineage>
        <taxon>Eukaryota</taxon>
        <taxon>Fungi</taxon>
        <taxon>Dikarya</taxon>
        <taxon>Ascomycota</taxon>
        <taxon>Pezizomycotina</taxon>
        <taxon>Dothideomycetes</taxon>
        <taxon>Pleosporomycetidae</taxon>
        <taxon>Pleosporales</taxon>
        <taxon>Pleosporineae</taxon>
        <taxon>Pleosporaceae</taxon>
        <taxon>Bipolaris</taxon>
    </lineage>
</organism>
<keyword evidence="2" id="KW-1185">Reference proteome</keyword>
<protein>
    <submittedName>
        <fullName evidence="1">Uncharacterized protein</fullName>
    </submittedName>
</protein>
<dbReference type="Proteomes" id="UP000053841">
    <property type="component" value="Unassembled WGS sequence"/>
</dbReference>
<evidence type="ECO:0000313" key="2">
    <source>
        <dbReference type="Proteomes" id="UP000053841"/>
    </source>
</evidence>
<sequence length="103" mass="11354">MKTGGKKKKNDQIPRNGILVFFFLQTPAVVFGLVGIGEEQLHLVLRLNPDSRPTTRNGAYYPFIYFAAAGPPLGGAWRSGTSLPSADLLYRVPGLHVFACMRY</sequence>
<dbReference type="RefSeq" id="XP_007708184.1">
    <property type="nucleotide sequence ID" value="XM_007709994.1"/>
</dbReference>
<reference evidence="1 2" key="1">
    <citation type="journal article" date="2013" name="PLoS Genet.">
        <title>Comparative genome structure, secondary metabolite, and effector coding capacity across Cochliobolus pathogens.</title>
        <authorList>
            <person name="Condon B.J."/>
            <person name="Leng Y."/>
            <person name="Wu D."/>
            <person name="Bushley K.E."/>
            <person name="Ohm R.A."/>
            <person name="Otillar R."/>
            <person name="Martin J."/>
            <person name="Schackwitz W."/>
            <person name="Grimwood J."/>
            <person name="MohdZainudin N."/>
            <person name="Xue C."/>
            <person name="Wang R."/>
            <person name="Manning V.A."/>
            <person name="Dhillon B."/>
            <person name="Tu Z.J."/>
            <person name="Steffenson B.J."/>
            <person name="Salamov A."/>
            <person name="Sun H."/>
            <person name="Lowry S."/>
            <person name="LaButti K."/>
            <person name="Han J."/>
            <person name="Copeland A."/>
            <person name="Lindquist E."/>
            <person name="Barry K."/>
            <person name="Schmutz J."/>
            <person name="Baker S.E."/>
            <person name="Ciuffetti L.M."/>
            <person name="Grigoriev I.V."/>
            <person name="Zhong S."/>
            <person name="Turgeon B.G."/>
        </authorList>
    </citation>
    <scope>NUCLEOTIDE SEQUENCE [LARGE SCALE GENOMIC DNA]</scope>
    <source>
        <strain evidence="1 2">26-R-13</strain>
    </source>
</reference>
<dbReference type="GeneID" id="19151917"/>
<dbReference type="KEGG" id="bze:COCCADRAFT_85272"/>
<dbReference type="AlphaFoldDB" id="W6YIK2"/>
<dbReference type="HOGENOM" id="CLU_2263285_0_0_1"/>
<gene>
    <name evidence="1" type="ORF">COCCADRAFT_85272</name>
</gene>